<proteinExistence type="predicted"/>
<keyword evidence="2" id="KW-0812">Transmembrane</keyword>
<organism evidence="2 3">
    <name type="scientific">Pedobacter lusitanus</name>
    <dbReference type="NCBI Taxonomy" id="1503925"/>
    <lineage>
        <taxon>Bacteria</taxon>
        <taxon>Pseudomonadati</taxon>
        <taxon>Bacteroidota</taxon>
        <taxon>Sphingobacteriia</taxon>
        <taxon>Sphingobacteriales</taxon>
        <taxon>Sphingobacteriaceae</taxon>
        <taxon>Pedobacter</taxon>
    </lineage>
</organism>
<protein>
    <submittedName>
        <fullName evidence="2">Nickel transport complex protein, NikM subunit, transmembrane</fullName>
    </submittedName>
</protein>
<keyword evidence="2" id="KW-0472">Membrane</keyword>
<dbReference type="STRING" id="1503925.TH53_09620"/>
<accession>A0A0D0FY09</accession>
<dbReference type="RefSeq" id="WP_041881154.1">
    <property type="nucleotide sequence ID" value="NZ_CP157278.1"/>
</dbReference>
<reference evidence="2 3" key="1">
    <citation type="submission" date="2015-01" db="EMBL/GenBank/DDBJ databases">
        <title>Draft genome sequence of Pedobacter sp. NL19 isolated from sludge of an effluent treatment pond in an abandoned uranium mine.</title>
        <authorList>
            <person name="Santos T."/>
            <person name="Caetano T."/>
            <person name="Covas C."/>
            <person name="Cruz A."/>
            <person name="Mendo S."/>
        </authorList>
    </citation>
    <scope>NUCLEOTIDE SEQUENCE [LARGE SCALE GENOMIC DNA]</scope>
    <source>
        <strain evidence="2 3">NL19</strain>
    </source>
</reference>
<feature type="chain" id="PRO_5002210698" evidence="1">
    <location>
        <begin position="25"/>
        <end position="237"/>
    </location>
</feature>
<evidence type="ECO:0000256" key="1">
    <source>
        <dbReference type="SAM" id="SignalP"/>
    </source>
</evidence>
<gene>
    <name evidence="2" type="ORF">TH53_09620</name>
</gene>
<name>A0A0D0FY09_9SPHI</name>
<evidence type="ECO:0000313" key="3">
    <source>
        <dbReference type="Proteomes" id="UP000032049"/>
    </source>
</evidence>
<dbReference type="OrthoDB" id="1148550at2"/>
<comment type="caution">
    <text evidence="2">The sequence shown here is derived from an EMBL/GenBank/DDBJ whole genome shotgun (WGS) entry which is preliminary data.</text>
</comment>
<dbReference type="SUPFAM" id="SSF49478">
    <property type="entry name" value="Cna protein B-type domain"/>
    <property type="match status" value="1"/>
</dbReference>
<dbReference type="Proteomes" id="UP000032049">
    <property type="component" value="Unassembled WGS sequence"/>
</dbReference>
<dbReference type="Gene3D" id="2.60.40.10">
    <property type="entry name" value="Immunoglobulins"/>
    <property type="match status" value="1"/>
</dbReference>
<dbReference type="EMBL" id="JXRA01000035">
    <property type="protein sequence ID" value="KIO77404.1"/>
    <property type="molecule type" value="Genomic_DNA"/>
</dbReference>
<evidence type="ECO:0000313" key="2">
    <source>
        <dbReference type="EMBL" id="KIO77404.1"/>
    </source>
</evidence>
<keyword evidence="3" id="KW-1185">Reference proteome</keyword>
<keyword evidence="1" id="KW-0732">Signal</keyword>
<dbReference type="AlphaFoldDB" id="A0A0D0FY09"/>
<sequence>MKKLAFLTLSILFCLVTKNLSAHALWIETGATGKIGQVQTVKIYYGEYAANERENVSKWYSDVKDFTLWLTGPDQQRTQLKLNADSNSFTSSFTPDKNGSYILEVSHEAKELGGTTKYHFLASANVAVGKNSAVQTKSSNVLYLKSDEINSAKVNQTVKLTATLNNDLAKAKTVSIFSPSGWAKETKTDENGLVHFTPIWPGRYVIEITEFQKVKGDHQGKEYDGIWQGATYSFEVK</sequence>
<dbReference type="InterPro" id="IPR013783">
    <property type="entry name" value="Ig-like_fold"/>
</dbReference>
<feature type="signal peptide" evidence="1">
    <location>
        <begin position="1"/>
        <end position="24"/>
    </location>
</feature>